<dbReference type="Pfam" id="PF00672">
    <property type="entry name" value="HAMP"/>
    <property type="match status" value="1"/>
</dbReference>
<evidence type="ECO:0000256" key="4">
    <source>
        <dbReference type="ARBA" id="ARBA00022475"/>
    </source>
</evidence>
<keyword evidence="5" id="KW-0597">Phosphoprotein</keyword>
<name>A0A1R0XSS2_9BACL</name>
<dbReference type="InterPro" id="IPR003660">
    <property type="entry name" value="HAMP_dom"/>
</dbReference>
<dbReference type="SUPFAM" id="SSF158472">
    <property type="entry name" value="HAMP domain-like"/>
    <property type="match status" value="1"/>
</dbReference>
<evidence type="ECO:0000256" key="3">
    <source>
        <dbReference type="ARBA" id="ARBA00012438"/>
    </source>
</evidence>
<dbReference type="InterPro" id="IPR050640">
    <property type="entry name" value="Bact_2-comp_sensor_kinase"/>
</dbReference>
<evidence type="ECO:0000256" key="10">
    <source>
        <dbReference type="ARBA" id="ARBA00023012"/>
    </source>
</evidence>
<keyword evidence="4" id="KW-1003">Cell membrane</keyword>
<keyword evidence="12" id="KW-0812">Transmembrane</keyword>
<dbReference type="Proteomes" id="UP000187439">
    <property type="component" value="Unassembled WGS sequence"/>
</dbReference>
<comment type="subcellular location">
    <subcellularLocation>
        <location evidence="2">Cell membrane</location>
        <topology evidence="2">Multi-pass membrane protein</topology>
    </subcellularLocation>
</comment>
<evidence type="ECO:0000313" key="15">
    <source>
        <dbReference type="EMBL" id="OMD38125.1"/>
    </source>
</evidence>
<evidence type="ECO:0000256" key="11">
    <source>
        <dbReference type="ARBA" id="ARBA00023136"/>
    </source>
</evidence>
<feature type="domain" description="HAMP" evidence="14">
    <location>
        <begin position="305"/>
        <end position="357"/>
    </location>
</feature>
<evidence type="ECO:0000256" key="9">
    <source>
        <dbReference type="ARBA" id="ARBA00022840"/>
    </source>
</evidence>
<dbReference type="InterPro" id="IPR036890">
    <property type="entry name" value="HATPase_C_sf"/>
</dbReference>
<feature type="transmembrane region" description="Helical" evidence="12">
    <location>
        <begin position="281"/>
        <end position="303"/>
    </location>
</feature>
<keyword evidence="7" id="KW-0547">Nucleotide-binding</keyword>
<dbReference type="GO" id="GO:0005886">
    <property type="term" value="C:plasma membrane"/>
    <property type="evidence" value="ECO:0007669"/>
    <property type="project" value="UniProtKB-SubCell"/>
</dbReference>
<keyword evidence="8" id="KW-0418">Kinase</keyword>
<dbReference type="EMBL" id="MPTC01000019">
    <property type="protein sequence ID" value="OMD38125.1"/>
    <property type="molecule type" value="Genomic_DNA"/>
</dbReference>
<evidence type="ECO:0000313" key="16">
    <source>
        <dbReference type="Proteomes" id="UP000187439"/>
    </source>
</evidence>
<feature type="transmembrane region" description="Helical" evidence="12">
    <location>
        <begin position="18"/>
        <end position="37"/>
    </location>
</feature>
<keyword evidence="10" id="KW-0902">Two-component regulatory system</keyword>
<keyword evidence="12" id="KW-1133">Transmembrane helix</keyword>
<feature type="domain" description="Histidine kinase" evidence="13">
    <location>
        <begin position="469"/>
        <end position="568"/>
    </location>
</feature>
<dbReference type="PROSITE" id="PS50109">
    <property type="entry name" value="HIS_KIN"/>
    <property type="match status" value="1"/>
</dbReference>
<gene>
    <name evidence="15" type="ORF">BSK52_19760</name>
</gene>
<evidence type="ECO:0000256" key="7">
    <source>
        <dbReference type="ARBA" id="ARBA00022741"/>
    </source>
</evidence>
<evidence type="ECO:0000259" key="14">
    <source>
        <dbReference type="PROSITE" id="PS50885"/>
    </source>
</evidence>
<dbReference type="GO" id="GO:0000155">
    <property type="term" value="F:phosphorelay sensor kinase activity"/>
    <property type="evidence" value="ECO:0007669"/>
    <property type="project" value="InterPro"/>
</dbReference>
<comment type="caution">
    <text evidence="15">The sequence shown here is derived from an EMBL/GenBank/DDBJ whole genome shotgun (WGS) entry which is preliminary data.</text>
</comment>
<evidence type="ECO:0000256" key="2">
    <source>
        <dbReference type="ARBA" id="ARBA00004651"/>
    </source>
</evidence>
<evidence type="ECO:0000259" key="13">
    <source>
        <dbReference type="PROSITE" id="PS50109"/>
    </source>
</evidence>
<dbReference type="PROSITE" id="PS50885">
    <property type="entry name" value="HAMP"/>
    <property type="match status" value="1"/>
</dbReference>
<accession>A0A1R0XSS2</accession>
<protein>
    <recommendedName>
        <fullName evidence="3">histidine kinase</fullName>
        <ecNumber evidence="3">2.7.13.3</ecNumber>
    </recommendedName>
</protein>
<evidence type="ECO:0000256" key="8">
    <source>
        <dbReference type="ARBA" id="ARBA00022777"/>
    </source>
</evidence>
<evidence type="ECO:0000256" key="12">
    <source>
        <dbReference type="SAM" id="Phobius"/>
    </source>
</evidence>
<dbReference type="InterPro" id="IPR005467">
    <property type="entry name" value="His_kinase_dom"/>
</dbReference>
<evidence type="ECO:0000256" key="6">
    <source>
        <dbReference type="ARBA" id="ARBA00022679"/>
    </source>
</evidence>
<dbReference type="Gene3D" id="3.30.565.10">
    <property type="entry name" value="Histidine kinase-like ATPase, C-terminal domain"/>
    <property type="match status" value="1"/>
</dbReference>
<proteinExistence type="predicted"/>
<dbReference type="PANTHER" id="PTHR34220:SF7">
    <property type="entry name" value="SENSOR HISTIDINE KINASE YPDA"/>
    <property type="match status" value="1"/>
</dbReference>
<dbReference type="Gene3D" id="6.10.340.10">
    <property type="match status" value="1"/>
</dbReference>
<dbReference type="RefSeq" id="WP_042131608.1">
    <property type="nucleotide sequence ID" value="NZ_MPTC01000019.1"/>
</dbReference>
<dbReference type="Pfam" id="PF06580">
    <property type="entry name" value="His_kinase"/>
    <property type="match status" value="1"/>
</dbReference>
<reference evidence="15 16" key="1">
    <citation type="submission" date="2016-10" db="EMBL/GenBank/DDBJ databases">
        <title>Paenibacillus species isolates.</title>
        <authorList>
            <person name="Beno S.M."/>
        </authorList>
    </citation>
    <scope>NUCLEOTIDE SEQUENCE [LARGE SCALE GENOMIC DNA]</scope>
    <source>
        <strain evidence="15 16">FSL H7-0710</strain>
    </source>
</reference>
<evidence type="ECO:0000256" key="1">
    <source>
        <dbReference type="ARBA" id="ARBA00000085"/>
    </source>
</evidence>
<sequence length="570" mass="65981">MRTILTFFRDRKLKHKLLASYLVVIIIPILVLGVYSYRMAESYLKQQLMLGMKNTVEQISLNLEQTFEKQNNFIDFMVFNPIIKKIMGYELGDIISYTKELNENIEPTLWYYTNINMELKEVNFYSEYTGKQIGNFIYSSDQVRNLDWYQSAKMSNQTEWNYDDDVLFVTHNIMKSNNTTFAGVLYVRLDKDRIFEKLDELNTKSDYGIIITDRNQQVVYSSASSGVEEENVADHIVGADSGQFNIRHKEYSLVKSDIERPGWTLYYYTPVKSMIVDTSSILTAMVSIIVVCILILLLIIWIFTKTLVQPIYKLKKKIRVVEEGDFDILIHSNSKDEIGELTNSFASMVRRIKELIGQVYQSGIMEKEAELKALQAQISPHFLYNTLSIINWRAVQVEAEDISVVVNALSKFYRTSLNNGKQLTSIRDEILNIQAYIDIQLAMHDDQLFDVTYHIEEELYSYQTINFILQPIVENAIKHGIDEKEDGKGMLTIEAYTYNDNIRFVVSDNGKGMDQEQIQQLLYSNGTGYGLKNVHERIKLYYGEAYGISIESELNVGTRICIDINKRSSL</sequence>
<dbReference type="SMART" id="SM00304">
    <property type="entry name" value="HAMP"/>
    <property type="match status" value="1"/>
</dbReference>
<keyword evidence="11 12" id="KW-0472">Membrane</keyword>
<dbReference type="EC" id="2.7.13.3" evidence="3"/>
<dbReference type="PANTHER" id="PTHR34220">
    <property type="entry name" value="SENSOR HISTIDINE KINASE YPDA"/>
    <property type="match status" value="1"/>
</dbReference>
<dbReference type="AlphaFoldDB" id="A0A1R0XSS2"/>
<dbReference type="GO" id="GO:0005524">
    <property type="term" value="F:ATP binding"/>
    <property type="evidence" value="ECO:0007669"/>
    <property type="project" value="UniProtKB-KW"/>
</dbReference>
<dbReference type="SUPFAM" id="SSF55874">
    <property type="entry name" value="ATPase domain of HSP90 chaperone/DNA topoisomerase II/histidine kinase"/>
    <property type="match status" value="1"/>
</dbReference>
<keyword evidence="9" id="KW-0067">ATP-binding</keyword>
<comment type="catalytic activity">
    <reaction evidence="1">
        <text>ATP + protein L-histidine = ADP + protein N-phospho-L-histidine.</text>
        <dbReference type="EC" id="2.7.13.3"/>
    </reaction>
</comment>
<dbReference type="SMART" id="SM00387">
    <property type="entry name" value="HATPase_c"/>
    <property type="match status" value="1"/>
</dbReference>
<dbReference type="OrthoDB" id="9776552at2"/>
<dbReference type="InterPro" id="IPR003594">
    <property type="entry name" value="HATPase_dom"/>
</dbReference>
<dbReference type="CDD" id="cd06225">
    <property type="entry name" value="HAMP"/>
    <property type="match status" value="1"/>
</dbReference>
<organism evidence="15 16">
    <name type="scientific">Paenibacillus odorifer</name>
    <dbReference type="NCBI Taxonomy" id="189426"/>
    <lineage>
        <taxon>Bacteria</taxon>
        <taxon>Bacillati</taxon>
        <taxon>Bacillota</taxon>
        <taxon>Bacilli</taxon>
        <taxon>Bacillales</taxon>
        <taxon>Paenibacillaceae</taxon>
        <taxon>Paenibacillus</taxon>
    </lineage>
</organism>
<dbReference type="Pfam" id="PF02518">
    <property type="entry name" value="HATPase_c"/>
    <property type="match status" value="1"/>
</dbReference>
<evidence type="ECO:0000256" key="5">
    <source>
        <dbReference type="ARBA" id="ARBA00022553"/>
    </source>
</evidence>
<dbReference type="InterPro" id="IPR010559">
    <property type="entry name" value="Sig_transdc_His_kin_internal"/>
</dbReference>
<keyword evidence="6" id="KW-0808">Transferase</keyword>